<dbReference type="GO" id="GO:0016740">
    <property type="term" value="F:transferase activity"/>
    <property type="evidence" value="ECO:0007669"/>
    <property type="project" value="UniProtKB-UniRule"/>
</dbReference>
<keyword evidence="5 10" id="KW-0479">Metal-binding</keyword>
<evidence type="ECO:0000256" key="2">
    <source>
        <dbReference type="ARBA" id="ARBA00016337"/>
    </source>
</evidence>
<dbReference type="Proteomes" id="UP000187941">
    <property type="component" value="Chromosome"/>
</dbReference>
<comment type="similarity">
    <text evidence="10">Belongs to the ApbE family.</text>
</comment>
<keyword evidence="6 10" id="KW-0274">FAD</keyword>
<dbReference type="Pfam" id="PF02424">
    <property type="entry name" value="ApbE"/>
    <property type="match status" value="1"/>
</dbReference>
<keyword evidence="3 10" id="KW-0285">Flavoprotein</keyword>
<dbReference type="STRING" id="1178516.AWR27_18670"/>
<dbReference type="SUPFAM" id="SSF143631">
    <property type="entry name" value="ApbE-like"/>
    <property type="match status" value="1"/>
</dbReference>
<accession>A0A1P9X4P7</accession>
<dbReference type="AlphaFoldDB" id="A0A1P9X4P7"/>
<dbReference type="PIRSF" id="PIRSF006268">
    <property type="entry name" value="ApbE"/>
    <property type="match status" value="1"/>
</dbReference>
<dbReference type="EMBL" id="CP014263">
    <property type="protein sequence ID" value="AQG82577.1"/>
    <property type="molecule type" value="Genomic_DNA"/>
</dbReference>
<evidence type="ECO:0000256" key="5">
    <source>
        <dbReference type="ARBA" id="ARBA00022723"/>
    </source>
</evidence>
<evidence type="ECO:0000256" key="8">
    <source>
        <dbReference type="ARBA" id="ARBA00031306"/>
    </source>
</evidence>
<dbReference type="InterPro" id="IPR024932">
    <property type="entry name" value="ApbE"/>
</dbReference>
<dbReference type="PANTHER" id="PTHR30040">
    <property type="entry name" value="THIAMINE BIOSYNTHESIS LIPOPROTEIN APBE"/>
    <property type="match status" value="1"/>
</dbReference>
<dbReference type="KEGG" id="smon:AWR27_18670"/>
<keyword evidence="7 10" id="KW-0460">Magnesium</keyword>
<gene>
    <name evidence="12" type="ORF">AWR27_18670</name>
</gene>
<dbReference type="PANTHER" id="PTHR30040:SF2">
    <property type="entry name" value="FAD:PROTEIN FMN TRANSFERASE"/>
    <property type="match status" value="1"/>
</dbReference>
<name>A0A1P9X4P7_9BACT</name>
<evidence type="ECO:0000313" key="12">
    <source>
        <dbReference type="EMBL" id="AQG82577.1"/>
    </source>
</evidence>
<dbReference type="GO" id="GO:0046872">
    <property type="term" value="F:metal ion binding"/>
    <property type="evidence" value="ECO:0007669"/>
    <property type="project" value="UniProtKB-UniRule"/>
</dbReference>
<evidence type="ECO:0000256" key="9">
    <source>
        <dbReference type="ARBA" id="ARBA00048540"/>
    </source>
</evidence>
<proteinExistence type="inferred from homology"/>
<feature type="binding site" evidence="11">
    <location>
        <position position="141"/>
    </location>
    <ligand>
        <name>Mg(2+)</name>
        <dbReference type="ChEBI" id="CHEBI:18420"/>
    </ligand>
</feature>
<evidence type="ECO:0000256" key="6">
    <source>
        <dbReference type="ARBA" id="ARBA00022827"/>
    </source>
</evidence>
<organism evidence="12 13">
    <name type="scientific">Spirosoma montaniterrae</name>
    <dbReference type="NCBI Taxonomy" id="1178516"/>
    <lineage>
        <taxon>Bacteria</taxon>
        <taxon>Pseudomonadati</taxon>
        <taxon>Bacteroidota</taxon>
        <taxon>Cytophagia</taxon>
        <taxon>Cytophagales</taxon>
        <taxon>Cytophagaceae</taxon>
        <taxon>Spirosoma</taxon>
    </lineage>
</organism>
<sequence>MGTQFVLTLYAPDSATAQRANNAVNARMDSLNQIMSDYLDGSEINRLSATAGSGQWVRVSPELFEVLQKSQTIARLSNGRFDPTIGPLSQLWRRAVRRGEFPDRQQRLRARRAVGHRLMQLDYATQSVRLRRREMRLDVGGIGQGFAIDQAGKLLRGLGINTFLLDLGGDVLAGDTSYSVALDSTVLSLKNAAITTSGDMYRHLDYRGRRYSHVMNPRSGLGLRHFVRATVLAPDGWRADALTKVFSVAGWRKSRRLLRRFPEVELLILENKTGRLRRWQSTGFETYIR</sequence>
<evidence type="ECO:0000256" key="11">
    <source>
        <dbReference type="PIRSR" id="PIRSR006268-2"/>
    </source>
</evidence>
<reference evidence="12 13" key="1">
    <citation type="submission" date="2016-01" db="EMBL/GenBank/DDBJ databases">
        <authorList>
            <person name="Oliw E.H."/>
        </authorList>
    </citation>
    <scope>NUCLEOTIDE SEQUENCE [LARGE SCALE GENOMIC DNA]</scope>
    <source>
        <strain evidence="12 13">DY10</strain>
    </source>
</reference>
<evidence type="ECO:0000256" key="4">
    <source>
        <dbReference type="ARBA" id="ARBA00022679"/>
    </source>
</evidence>
<evidence type="ECO:0000256" key="1">
    <source>
        <dbReference type="ARBA" id="ARBA00011955"/>
    </source>
</evidence>
<comment type="catalytic activity">
    <reaction evidence="9 10">
        <text>L-threonyl-[protein] + FAD = FMN-L-threonyl-[protein] + AMP + H(+)</text>
        <dbReference type="Rhea" id="RHEA:36847"/>
        <dbReference type="Rhea" id="RHEA-COMP:11060"/>
        <dbReference type="Rhea" id="RHEA-COMP:11061"/>
        <dbReference type="ChEBI" id="CHEBI:15378"/>
        <dbReference type="ChEBI" id="CHEBI:30013"/>
        <dbReference type="ChEBI" id="CHEBI:57692"/>
        <dbReference type="ChEBI" id="CHEBI:74257"/>
        <dbReference type="ChEBI" id="CHEBI:456215"/>
        <dbReference type="EC" id="2.7.1.180"/>
    </reaction>
</comment>
<dbReference type="Gene3D" id="3.10.520.10">
    <property type="entry name" value="ApbE-like domains"/>
    <property type="match status" value="1"/>
</dbReference>
<evidence type="ECO:0000256" key="7">
    <source>
        <dbReference type="ARBA" id="ARBA00022842"/>
    </source>
</evidence>
<evidence type="ECO:0000256" key="10">
    <source>
        <dbReference type="PIRNR" id="PIRNR006268"/>
    </source>
</evidence>
<evidence type="ECO:0000313" key="13">
    <source>
        <dbReference type="Proteomes" id="UP000187941"/>
    </source>
</evidence>
<protein>
    <recommendedName>
        <fullName evidence="2 10">FAD:protein FMN transferase</fullName>
        <ecNumber evidence="1 10">2.7.1.180</ecNumber>
    </recommendedName>
    <alternativeName>
        <fullName evidence="8 10">Flavin transferase</fullName>
    </alternativeName>
</protein>
<dbReference type="InterPro" id="IPR003374">
    <property type="entry name" value="ApbE-like_sf"/>
</dbReference>
<feature type="binding site" evidence="11">
    <location>
        <position position="240"/>
    </location>
    <ligand>
        <name>Mg(2+)</name>
        <dbReference type="ChEBI" id="CHEBI:18420"/>
    </ligand>
</feature>
<evidence type="ECO:0000256" key="3">
    <source>
        <dbReference type="ARBA" id="ARBA00022630"/>
    </source>
</evidence>
<dbReference type="EC" id="2.7.1.180" evidence="1 10"/>
<comment type="cofactor">
    <cofactor evidence="11">
        <name>Mg(2+)</name>
        <dbReference type="ChEBI" id="CHEBI:18420"/>
    </cofactor>
    <cofactor evidence="11">
        <name>Mn(2+)</name>
        <dbReference type="ChEBI" id="CHEBI:29035"/>
    </cofactor>
    <text evidence="11">Magnesium. Can also use manganese.</text>
</comment>
<keyword evidence="4 10" id="KW-0808">Transferase</keyword>
<dbReference type="OrthoDB" id="9778595at2"/>
<keyword evidence="13" id="KW-1185">Reference proteome</keyword>